<comment type="caution">
    <text evidence="2">The sequence shown here is derived from an EMBL/GenBank/DDBJ whole genome shotgun (WGS) entry which is preliminary data.</text>
</comment>
<organism evidence="2 3">
    <name type="scientific">Alkalibacillus silvisoli</name>
    <dbReference type="NCBI Taxonomy" id="392823"/>
    <lineage>
        <taxon>Bacteria</taxon>
        <taxon>Bacillati</taxon>
        <taxon>Bacillota</taxon>
        <taxon>Bacilli</taxon>
        <taxon>Bacillales</taxon>
        <taxon>Bacillaceae</taxon>
        <taxon>Alkalibacillus</taxon>
    </lineage>
</organism>
<keyword evidence="1" id="KW-1133">Transmembrane helix</keyword>
<feature type="transmembrane region" description="Helical" evidence="1">
    <location>
        <begin position="105"/>
        <end position="125"/>
    </location>
</feature>
<feature type="transmembrane region" description="Helical" evidence="1">
    <location>
        <begin position="6"/>
        <end position="22"/>
    </location>
</feature>
<keyword evidence="1" id="KW-0472">Membrane</keyword>
<feature type="transmembrane region" description="Helical" evidence="1">
    <location>
        <begin position="74"/>
        <end position="93"/>
    </location>
</feature>
<gene>
    <name evidence="2" type="ORF">GCM10008935_02150</name>
</gene>
<keyword evidence="3" id="KW-1185">Reference proteome</keyword>
<name>A0ABP3JHC3_9BACI</name>
<keyword evidence="1" id="KW-0812">Transmembrane</keyword>
<evidence type="ECO:0000313" key="3">
    <source>
        <dbReference type="Proteomes" id="UP001500740"/>
    </source>
</evidence>
<evidence type="ECO:0008006" key="4">
    <source>
        <dbReference type="Google" id="ProtNLM"/>
    </source>
</evidence>
<dbReference type="RefSeq" id="WP_343781211.1">
    <property type="nucleotide sequence ID" value="NZ_BAAACZ010000003.1"/>
</dbReference>
<sequence>MIELLIIIISFIIFIVLLQRIVRKLMGLDTSWQAIFQGRDPYVNDRHRKLNQIFVLIGISLLIGHYVLFDFDHLTYIILIAFVLIFRSLDIIMFWKHRPEEKVHWIMIVNTVVILGFFSFLLVIANSGVV</sequence>
<dbReference type="Proteomes" id="UP001500740">
    <property type="component" value="Unassembled WGS sequence"/>
</dbReference>
<dbReference type="EMBL" id="BAAACZ010000003">
    <property type="protein sequence ID" value="GAA0451213.1"/>
    <property type="molecule type" value="Genomic_DNA"/>
</dbReference>
<protein>
    <recommendedName>
        <fullName evidence="4">DUF4181 domain-containing protein</fullName>
    </recommendedName>
</protein>
<feature type="transmembrane region" description="Helical" evidence="1">
    <location>
        <begin position="50"/>
        <end position="68"/>
    </location>
</feature>
<accession>A0ABP3JHC3</accession>
<evidence type="ECO:0000256" key="1">
    <source>
        <dbReference type="SAM" id="Phobius"/>
    </source>
</evidence>
<evidence type="ECO:0000313" key="2">
    <source>
        <dbReference type="EMBL" id="GAA0451213.1"/>
    </source>
</evidence>
<reference evidence="3" key="1">
    <citation type="journal article" date="2019" name="Int. J. Syst. Evol. Microbiol.">
        <title>The Global Catalogue of Microorganisms (GCM) 10K type strain sequencing project: providing services to taxonomists for standard genome sequencing and annotation.</title>
        <authorList>
            <consortium name="The Broad Institute Genomics Platform"/>
            <consortium name="The Broad Institute Genome Sequencing Center for Infectious Disease"/>
            <person name="Wu L."/>
            <person name="Ma J."/>
        </authorList>
    </citation>
    <scope>NUCLEOTIDE SEQUENCE [LARGE SCALE GENOMIC DNA]</scope>
    <source>
        <strain evidence="3">JCM 14193</strain>
    </source>
</reference>
<proteinExistence type="predicted"/>